<reference evidence="1" key="1">
    <citation type="submission" date="2016-10" db="EMBL/GenBank/DDBJ databases">
        <title>Sequence of Gallionella enrichment culture.</title>
        <authorList>
            <person name="Poehlein A."/>
            <person name="Muehling M."/>
            <person name="Daniel R."/>
        </authorList>
    </citation>
    <scope>NUCLEOTIDE SEQUENCE</scope>
</reference>
<evidence type="ECO:0000313" key="1">
    <source>
        <dbReference type="EMBL" id="OIQ63643.1"/>
    </source>
</evidence>
<dbReference type="EMBL" id="MLJW01008827">
    <property type="protein sequence ID" value="OIQ63643.1"/>
    <property type="molecule type" value="Genomic_DNA"/>
</dbReference>
<protein>
    <submittedName>
        <fullName evidence="1">Uncharacterized protein</fullName>
    </submittedName>
</protein>
<organism evidence="1">
    <name type="scientific">mine drainage metagenome</name>
    <dbReference type="NCBI Taxonomy" id="410659"/>
    <lineage>
        <taxon>unclassified sequences</taxon>
        <taxon>metagenomes</taxon>
        <taxon>ecological metagenomes</taxon>
    </lineage>
</organism>
<gene>
    <name evidence="1" type="ORF">GALL_548160</name>
</gene>
<proteinExistence type="predicted"/>
<name>A0A1J5PEI1_9ZZZZ</name>
<accession>A0A1J5PEI1</accession>
<comment type="caution">
    <text evidence="1">The sequence shown here is derived from an EMBL/GenBank/DDBJ whole genome shotgun (WGS) entry which is preliminary data.</text>
</comment>
<sequence>MEVPLAANPTEPIALIERSVLTCTESVISASESAAPIAAFSPAALAEAFVVSVTDCSAATSTLPPTVNVFGLLPIVALVVSATMASDRTGTMLMPPSAPASASVSIS</sequence>
<dbReference type="AlphaFoldDB" id="A0A1J5PEI1"/>